<keyword evidence="3" id="KW-0274">FAD</keyword>
<evidence type="ECO:0000256" key="3">
    <source>
        <dbReference type="ARBA" id="ARBA00022827"/>
    </source>
</evidence>
<reference evidence="6 7" key="1">
    <citation type="journal article" date="2016" name="Mol. Biol. Evol.">
        <title>Comparative Genomics of Early-Diverging Mushroom-Forming Fungi Provides Insights into the Origins of Lignocellulose Decay Capabilities.</title>
        <authorList>
            <person name="Nagy L.G."/>
            <person name="Riley R."/>
            <person name="Tritt A."/>
            <person name="Adam C."/>
            <person name="Daum C."/>
            <person name="Floudas D."/>
            <person name="Sun H."/>
            <person name="Yadav J.S."/>
            <person name="Pangilinan J."/>
            <person name="Larsson K.H."/>
            <person name="Matsuura K."/>
            <person name="Barry K."/>
            <person name="Labutti K."/>
            <person name="Kuo R."/>
            <person name="Ohm R.A."/>
            <person name="Bhattacharya S.S."/>
            <person name="Shirouzu T."/>
            <person name="Yoshinaga Y."/>
            <person name="Martin F.M."/>
            <person name="Grigoriev I.V."/>
            <person name="Hibbett D.S."/>
        </authorList>
    </citation>
    <scope>NUCLEOTIDE SEQUENCE [LARGE SCALE GENOMIC DNA]</scope>
    <source>
        <strain evidence="6 7">93-53</strain>
    </source>
</reference>
<dbReference type="InterPro" id="IPR020946">
    <property type="entry name" value="Flavin_mOase-like"/>
</dbReference>
<dbReference type="SUPFAM" id="SSF51905">
    <property type="entry name" value="FAD/NAD(P)-binding domain"/>
    <property type="match status" value="2"/>
</dbReference>
<keyword evidence="2" id="KW-0285">Flavoprotein</keyword>
<dbReference type="PANTHER" id="PTHR23023">
    <property type="entry name" value="DIMETHYLANILINE MONOOXYGENASE"/>
    <property type="match status" value="1"/>
</dbReference>
<evidence type="ECO:0000313" key="7">
    <source>
        <dbReference type="Proteomes" id="UP000076871"/>
    </source>
</evidence>
<dbReference type="GO" id="GO:0050660">
    <property type="term" value="F:flavin adenine dinucleotide binding"/>
    <property type="evidence" value="ECO:0007669"/>
    <property type="project" value="InterPro"/>
</dbReference>
<evidence type="ECO:0000256" key="1">
    <source>
        <dbReference type="ARBA" id="ARBA00009183"/>
    </source>
</evidence>
<evidence type="ECO:0000256" key="4">
    <source>
        <dbReference type="ARBA" id="ARBA00022857"/>
    </source>
</evidence>
<dbReference type="InterPro" id="IPR000960">
    <property type="entry name" value="Flavin_mOase"/>
</dbReference>
<keyword evidence="5" id="KW-0560">Oxidoreductase</keyword>
<dbReference type="InterPro" id="IPR050346">
    <property type="entry name" value="FMO-like"/>
</dbReference>
<dbReference type="InParanoid" id="A0A165DAA9"/>
<dbReference type="RefSeq" id="XP_040762168.1">
    <property type="nucleotide sequence ID" value="XM_040909316.1"/>
</dbReference>
<dbReference type="EMBL" id="KV427636">
    <property type="protein sequence ID" value="KZT04428.1"/>
    <property type="molecule type" value="Genomic_DNA"/>
</dbReference>
<dbReference type="FunCoup" id="A0A165DAA9">
    <property type="interactions" value="28"/>
</dbReference>
<dbReference type="InterPro" id="IPR036188">
    <property type="entry name" value="FAD/NAD-bd_sf"/>
</dbReference>
<evidence type="ECO:0000256" key="2">
    <source>
        <dbReference type="ARBA" id="ARBA00022630"/>
    </source>
</evidence>
<evidence type="ECO:0000256" key="5">
    <source>
        <dbReference type="ARBA" id="ARBA00023002"/>
    </source>
</evidence>
<gene>
    <name evidence="6" type="ORF">LAESUDRAFT_727891</name>
</gene>
<dbReference type="GO" id="GO:0004499">
    <property type="term" value="F:N,N-dimethylaniline monooxygenase activity"/>
    <property type="evidence" value="ECO:0007669"/>
    <property type="project" value="InterPro"/>
</dbReference>
<name>A0A165DAA9_9APHY</name>
<dbReference type="PRINTS" id="PR00370">
    <property type="entry name" value="FMOXYGENASE"/>
</dbReference>
<dbReference type="AlphaFoldDB" id="A0A165DAA9"/>
<evidence type="ECO:0000313" key="6">
    <source>
        <dbReference type="EMBL" id="KZT04428.1"/>
    </source>
</evidence>
<dbReference type="Proteomes" id="UP000076871">
    <property type="component" value="Unassembled WGS sequence"/>
</dbReference>
<dbReference type="GeneID" id="63826345"/>
<sequence length="489" mass="54882">MVHLPNAAIESPKQDASSDKKDICIIGAGPGGLAALQIILESPQYKKGLWHPTAFEQREKVGGIWVPAPPTDDPPITPLYDSLFTNLPHPILGYDSLPFPPSTALFPHAAVVEKYLTDFATHFNLFPHIRLETTVLAVDWDASAAKWRVRVSSGEEHAYDLLIVASSHYRVPRYPTTPGVDAWIAAGKATHSAWYRHPEHKGRTVLVVGGGPSGLDISAELRGVARAVILSVTKSEHEDSEEGTFKRRGLITEYLDVREGKVVFEDGSTETGIDHCILATGYQHHLPFFPPSLLRVAVPPPVPPIPSTLYNSTYHLFPLARHLFPISKDFPPSRICFLGLLQNAAPLPLMEAQVRVALKIFAEPERFDSTQEANGVIARYEEVRARVGADELRIAAAYHAFEPHDQQFDYRNELHAWIGVEDRVPAWVREMYDKREVLRAEWRELERRGEADEWVHGVGEGGVDEWVELMRKLLRRAEDRNRDEGKTRL</sequence>
<organism evidence="6 7">
    <name type="scientific">Laetiporus sulphureus 93-53</name>
    <dbReference type="NCBI Taxonomy" id="1314785"/>
    <lineage>
        <taxon>Eukaryota</taxon>
        <taxon>Fungi</taxon>
        <taxon>Dikarya</taxon>
        <taxon>Basidiomycota</taxon>
        <taxon>Agaricomycotina</taxon>
        <taxon>Agaricomycetes</taxon>
        <taxon>Polyporales</taxon>
        <taxon>Laetiporus</taxon>
    </lineage>
</organism>
<protein>
    <submittedName>
        <fullName evidence="6">FAD/NAD-P-binding domain-containing protein</fullName>
    </submittedName>
</protein>
<dbReference type="STRING" id="1314785.A0A165DAA9"/>
<keyword evidence="4" id="KW-0521">NADP</keyword>
<proteinExistence type="inferred from homology"/>
<dbReference type="GO" id="GO:0050661">
    <property type="term" value="F:NADP binding"/>
    <property type="evidence" value="ECO:0007669"/>
    <property type="project" value="InterPro"/>
</dbReference>
<comment type="similarity">
    <text evidence="1">Belongs to the FMO family.</text>
</comment>
<dbReference type="Gene3D" id="3.50.50.60">
    <property type="entry name" value="FAD/NAD(P)-binding domain"/>
    <property type="match status" value="2"/>
</dbReference>
<dbReference type="Pfam" id="PF00743">
    <property type="entry name" value="FMO-like"/>
    <property type="match status" value="2"/>
</dbReference>
<keyword evidence="7" id="KW-1185">Reference proteome</keyword>
<dbReference type="OrthoDB" id="66881at2759"/>
<accession>A0A165DAA9</accession>